<gene>
    <name evidence="1" type="ORF">NECAME_07284</name>
</gene>
<dbReference type="EMBL" id="KI658133">
    <property type="protein sequence ID" value="ETN83679.1"/>
    <property type="molecule type" value="Genomic_DNA"/>
</dbReference>
<dbReference type="Proteomes" id="UP000053676">
    <property type="component" value="Unassembled WGS sequence"/>
</dbReference>
<proteinExistence type="predicted"/>
<sequence>MVFTLQIAKSSMYYENPGKSHESLSAFDVILWFDLFIEQKLFDSQLIYSLNDDYGDSGIEVGAVEVLTANRTVVSVASNGTAVPSLLASRTMSRPSISC</sequence>
<dbReference type="AlphaFoldDB" id="W2TPS0"/>
<dbReference type="KEGG" id="nai:NECAME_07284"/>
<organism evidence="1 2">
    <name type="scientific">Necator americanus</name>
    <name type="common">Human hookworm</name>
    <dbReference type="NCBI Taxonomy" id="51031"/>
    <lineage>
        <taxon>Eukaryota</taxon>
        <taxon>Metazoa</taxon>
        <taxon>Ecdysozoa</taxon>
        <taxon>Nematoda</taxon>
        <taxon>Chromadorea</taxon>
        <taxon>Rhabditida</taxon>
        <taxon>Rhabditina</taxon>
        <taxon>Rhabditomorpha</taxon>
        <taxon>Strongyloidea</taxon>
        <taxon>Ancylostomatidae</taxon>
        <taxon>Bunostominae</taxon>
        <taxon>Necator</taxon>
    </lineage>
</organism>
<name>W2TPS0_NECAM</name>
<accession>W2TPS0</accession>
<protein>
    <submittedName>
        <fullName evidence="1">Uncharacterized protein</fullName>
    </submittedName>
</protein>
<evidence type="ECO:0000313" key="1">
    <source>
        <dbReference type="EMBL" id="ETN83679.1"/>
    </source>
</evidence>
<evidence type="ECO:0000313" key="2">
    <source>
        <dbReference type="Proteomes" id="UP000053676"/>
    </source>
</evidence>
<keyword evidence="2" id="KW-1185">Reference proteome</keyword>
<reference evidence="2" key="1">
    <citation type="journal article" date="2014" name="Nat. Genet.">
        <title>Genome of the human hookworm Necator americanus.</title>
        <authorList>
            <person name="Tang Y.T."/>
            <person name="Gao X."/>
            <person name="Rosa B.A."/>
            <person name="Abubucker S."/>
            <person name="Hallsworth-Pepin K."/>
            <person name="Martin J."/>
            <person name="Tyagi R."/>
            <person name="Heizer E."/>
            <person name="Zhang X."/>
            <person name="Bhonagiri-Palsikar V."/>
            <person name="Minx P."/>
            <person name="Warren W.C."/>
            <person name="Wang Q."/>
            <person name="Zhan B."/>
            <person name="Hotez P.J."/>
            <person name="Sternberg P.W."/>
            <person name="Dougall A."/>
            <person name="Gaze S.T."/>
            <person name="Mulvenna J."/>
            <person name="Sotillo J."/>
            <person name="Ranganathan S."/>
            <person name="Rabelo E.M."/>
            <person name="Wilson R.K."/>
            <person name="Felgner P.L."/>
            <person name="Bethony J."/>
            <person name="Hawdon J.M."/>
            <person name="Gasser R.B."/>
            <person name="Loukas A."/>
            <person name="Mitreva M."/>
        </authorList>
    </citation>
    <scope>NUCLEOTIDE SEQUENCE [LARGE SCALE GENOMIC DNA]</scope>
</reference>